<gene>
    <name evidence="2" type="ORF">MERR_LOCUS17874</name>
</gene>
<evidence type="ECO:0000313" key="3">
    <source>
        <dbReference type="Proteomes" id="UP000467841"/>
    </source>
</evidence>
<dbReference type="Proteomes" id="UP000467841">
    <property type="component" value="Unassembled WGS sequence"/>
</dbReference>
<keyword evidence="3" id="KW-1185">Reference proteome</keyword>
<sequence>MQRRLAQETEESVEERRLREMHAYVLENLEEERQRDIQRQRREAMLRLEQIKATVVVDEGIRTRVLMGEIGFREPIGWQRAEVQENLQKQRLKNIEEQRKRDIENKEREAEEERRKGIERRRSDSRKRLAQVMKPTVEFDEAIRTREALLELGIKRKEGDGF</sequence>
<reference evidence="2" key="1">
    <citation type="submission" date="2020-01" db="EMBL/GenBank/DDBJ databases">
        <authorList>
            <person name="Mishra B."/>
        </authorList>
    </citation>
    <scope>NUCLEOTIDE SEQUENCE [LARGE SCALE GENOMIC DNA]</scope>
</reference>
<proteinExistence type="predicted"/>
<accession>A0A6D2IVL5</accession>
<evidence type="ECO:0000256" key="1">
    <source>
        <dbReference type="SAM" id="MobiDB-lite"/>
    </source>
</evidence>
<name>A0A6D2IVL5_9BRAS</name>
<comment type="caution">
    <text evidence="2">The sequence shown here is derived from an EMBL/GenBank/DDBJ whole genome shotgun (WGS) entry which is preliminary data.</text>
</comment>
<dbReference type="EMBL" id="CACVBM020001096">
    <property type="protein sequence ID" value="CAA7030639.1"/>
    <property type="molecule type" value="Genomic_DNA"/>
</dbReference>
<protein>
    <submittedName>
        <fullName evidence="2">Uncharacterized protein</fullName>
    </submittedName>
</protein>
<dbReference type="AlphaFoldDB" id="A0A6D2IVL5"/>
<evidence type="ECO:0000313" key="2">
    <source>
        <dbReference type="EMBL" id="CAA7030639.1"/>
    </source>
</evidence>
<organism evidence="2 3">
    <name type="scientific">Microthlaspi erraticum</name>
    <dbReference type="NCBI Taxonomy" id="1685480"/>
    <lineage>
        <taxon>Eukaryota</taxon>
        <taxon>Viridiplantae</taxon>
        <taxon>Streptophyta</taxon>
        <taxon>Embryophyta</taxon>
        <taxon>Tracheophyta</taxon>
        <taxon>Spermatophyta</taxon>
        <taxon>Magnoliopsida</taxon>
        <taxon>eudicotyledons</taxon>
        <taxon>Gunneridae</taxon>
        <taxon>Pentapetalae</taxon>
        <taxon>rosids</taxon>
        <taxon>malvids</taxon>
        <taxon>Brassicales</taxon>
        <taxon>Brassicaceae</taxon>
        <taxon>Coluteocarpeae</taxon>
        <taxon>Microthlaspi</taxon>
    </lineage>
</organism>
<feature type="region of interest" description="Disordered" evidence="1">
    <location>
        <begin position="96"/>
        <end position="131"/>
    </location>
</feature>
<feature type="compositionally biased region" description="Basic and acidic residues" evidence="1">
    <location>
        <begin position="96"/>
        <end position="122"/>
    </location>
</feature>